<dbReference type="Proteomes" id="UP000326396">
    <property type="component" value="Linkage Group LG16"/>
</dbReference>
<proteinExistence type="predicted"/>
<evidence type="ECO:0000313" key="1">
    <source>
        <dbReference type="EMBL" id="KAD5507835.1"/>
    </source>
</evidence>
<comment type="caution">
    <text evidence="1">The sequence shown here is derived from an EMBL/GenBank/DDBJ whole genome shotgun (WGS) entry which is preliminary data.</text>
</comment>
<keyword evidence="2" id="KW-1185">Reference proteome</keyword>
<sequence length="125" mass="13318">MTKSVDFLPIARDDTQEQLDLGSVLCHPDAKRTAAPHAFTTTSSAHAVVCVFRLKQGGKRSKGSGRRLVHRSFAGVAAGCCCRVAVAKEPVLAGEGVGTKEEPVVLLLSLASRHTATPYVCDMWL</sequence>
<name>A0A5N6NX45_9ASTR</name>
<organism evidence="1 2">
    <name type="scientific">Mikania micrantha</name>
    <name type="common">bitter vine</name>
    <dbReference type="NCBI Taxonomy" id="192012"/>
    <lineage>
        <taxon>Eukaryota</taxon>
        <taxon>Viridiplantae</taxon>
        <taxon>Streptophyta</taxon>
        <taxon>Embryophyta</taxon>
        <taxon>Tracheophyta</taxon>
        <taxon>Spermatophyta</taxon>
        <taxon>Magnoliopsida</taxon>
        <taxon>eudicotyledons</taxon>
        <taxon>Gunneridae</taxon>
        <taxon>Pentapetalae</taxon>
        <taxon>asterids</taxon>
        <taxon>campanulids</taxon>
        <taxon>Asterales</taxon>
        <taxon>Asteraceae</taxon>
        <taxon>Asteroideae</taxon>
        <taxon>Heliantheae alliance</taxon>
        <taxon>Eupatorieae</taxon>
        <taxon>Mikania</taxon>
    </lineage>
</organism>
<reference evidence="1 2" key="1">
    <citation type="submission" date="2019-05" db="EMBL/GenBank/DDBJ databases">
        <title>Mikania micrantha, genome provides insights into the molecular mechanism of rapid growth.</title>
        <authorList>
            <person name="Liu B."/>
        </authorList>
    </citation>
    <scope>NUCLEOTIDE SEQUENCE [LARGE SCALE GENOMIC DNA]</scope>
    <source>
        <strain evidence="1">NLD-2019</strain>
        <tissue evidence="1">Leaf</tissue>
    </source>
</reference>
<dbReference type="AlphaFoldDB" id="A0A5N6NX45"/>
<protein>
    <submittedName>
        <fullName evidence="1">Uncharacterized protein</fullName>
    </submittedName>
</protein>
<gene>
    <name evidence="1" type="ORF">E3N88_15538</name>
</gene>
<accession>A0A5N6NX45</accession>
<dbReference type="EMBL" id="SZYD01000008">
    <property type="protein sequence ID" value="KAD5507835.1"/>
    <property type="molecule type" value="Genomic_DNA"/>
</dbReference>
<evidence type="ECO:0000313" key="2">
    <source>
        <dbReference type="Proteomes" id="UP000326396"/>
    </source>
</evidence>